<dbReference type="EMBL" id="AP024597">
    <property type="protein sequence ID" value="BCU70080.1"/>
    <property type="molecule type" value="Genomic_DNA"/>
</dbReference>
<organism evidence="1 2">
    <name type="scientific">Stygiolobus caldivivus</name>
    <dbReference type="NCBI Taxonomy" id="2824673"/>
    <lineage>
        <taxon>Archaea</taxon>
        <taxon>Thermoproteota</taxon>
        <taxon>Thermoprotei</taxon>
        <taxon>Sulfolobales</taxon>
        <taxon>Sulfolobaceae</taxon>
        <taxon>Stygiolobus</taxon>
    </lineage>
</organism>
<dbReference type="InterPro" id="IPR006482">
    <property type="entry name" value="Cas7_Csh2/Csh2"/>
</dbReference>
<reference evidence="1 2" key="1">
    <citation type="submission" date="2021-04" db="EMBL/GenBank/DDBJ databases">
        <title>Complete genome sequence of Stygiolobus sp. KN-1.</title>
        <authorList>
            <person name="Nakamura K."/>
            <person name="Sakai H."/>
            <person name="Kurosawa N."/>
        </authorList>
    </citation>
    <scope>NUCLEOTIDE SEQUENCE [LARGE SCALE GENOMIC DNA]</scope>
    <source>
        <strain evidence="1 2">KN-1</strain>
    </source>
</reference>
<dbReference type="Proteomes" id="UP000825123">
    <property type="component" value="Chromosome"/>
</dbReference>
<evidence type="ECO:0000313" key="2">
    <source>
        <dbReference type="Proteomes" id="UP000825123"/>
    </source>
</evidence>
<dbReference type="RefSeq" id="WP_221290347.1">
    <property type="nucleotide sequence ID" value="NZ_AP024597.1"/>
</dbReference>
<dbReference type="GeneID" id="66163103"/>
<gene>
    <name evidence="1" type="ORF">KN1_13770</name>
</gene>
<dbReference type="NCBIfam" id="TIGR01595">
    <property type="entry name" value="cas_CT1132"/>
    <property type="match status" value="1"/>
</dbReference>
<proteinExistence type="predicted"/>
<dbReference type="InterPro" id="IPR013419">
    <property type="entry name" value="CRISPR-assoc_prot_Cas7/Csh2"/>
</dbReference>
<dbReference type="GO" id="GO:0043571">
    <property type="term" value="P:maintenance of CRISPR repeat elements"/>
    <property type="evidence" value="ECO:0007669"/>
    <property type="project" value="InterPro"/>
</dbReference>
<sequence length="310" mass="35033">MSKAGVSPTTNSEYLILYQVKNANPNGDPDDENRPRIDPKTKTNYVTDVRLKRFFRDYVVMKYGEDYVWVSTQEGKNVDATERFEHFGNDPDKVLDKCIDARLFGATIAKKGGSKGKGESSKGKGDSYAFTGPLQFTWGYSLHKVDLMDTRSITSILSGRESGSLNIGKDYRVYYSLIAFYGAFSWRRGKETKVTDKDLKVFDNFLWEAILHQSITRSKIGHTPLLYLRLEHKDPDTLIGDLRRFVTVKVKGENVRDISDLEVSVKGLVEKLNGKGTVYLRCNNDVIDNVCKELQGLNPVPLPHKGVTFP</sequence>
<protein>
    <submittedName>
        <fullName evidence="1">Type I-B CRISPR-associated protein Cas7/Csh2</fullName>
    </submittedName>
</protein>
<evidence type="ECO:0000313" key="1">
    <source>
        <dbReference type="EMBL" id="BCU70080.1"/>
    </source>
</evidence>
<dbReference type="AlphaFoldDB" id="A0A8D5ZJ83"/>
<dbReference type="NCBIfam" id="TIGR02590">
    <property type="entry name" value="cas_Csh2"/>
    <property type="match status" value="1"/>
</dbReference>
<keyword evidence="2" id="KW-1185">Reference proteome</keyword>
<dbReference type="KEGG" id="csty:KN1_13770"/>
<dbReference type="Pfam" id="PF05107">
    <property type="entry name" value="Cas_Cas7"/>
    <property type="match status" value="1"/>
</dbReference>
<name>A0A8D5ZJ83_9CREN</name>
<accession>A0A8D5ZJ83</accession>